<organism evidence="2 3">
    <name type="scientific">[Candida] railenensis</name>
    <dbReference type="NCBI Taxonomy" id="45579"/>
    <lineage>
        <taxon>Eukaryota</taxon>
        <taxon>Fungi</taxon>
        <taxon>Dikarya</taxon>
        <taxon>Ascomycota</taxon>
        <taxon>Saccharomycotina</taxon>
        <taxon>Pichiomycetes</taxon>
        <taxon>Debaryomycetaceae</taxon>
        <taxon>Kurtzmaniella</taxon>
    </lineage>
</organism>
<feature type="compositionally biased region" description="Basic and acidic residues" evidence="1">
    <location>
        <begin position="1"/>
        <end position="16"/>
    </location>
</feature>
<dbReference type="OrthoDB" id="4088176at2759"/>
<feature type="compositionally biased region" description="Polar residues" evidence="1">
    <location>
        <begin position="148"/>
        <end position="157"/>
    </location>
</feature>
<dbReference type="AlphaFoldDB" id="A0A9P0VXE8"/>
<name>A0A9P0VXE8_9ASCO</name>
<accession>A0A9P0VXE8</accession>
<dbReference type="Proteomes" id="UP000837801">
    <property type="component" value="Unassembled WGS sequence"/>
</dbReference>
<feature type="compositionally biased region" description="Basic and acidic residues" evidence="1">
    <location>
        <begin position="125"/>
        <end position="139"/>
    </location>
</feature>
<evidence type="ECO:0000256" key="1">
    <source>
        <dbReference type="SAM" id="MobiDB-lite"/>
    </source>
</evidence>
<gene>
    <name evidence="2" type="ORF">CLIB1423_03S05358</name>
</gene>
<feature type="compositionally biased region" description="Polar residues" evidence="1">
    <location>
        <begin position="81"/>
        <end position="90"/>
    </location>
</feature>
<dbReference type="EMBL" id="CAKXYY010000003">
    <property type="protein sequence ID" value="CAH2351396.1"/>
    <property type="molecule type" value="Genomic_DNA"/>
</dbReference>
<protein>
    <submittedName>
        <fullName evidence="2">Uncharacterized protein</fullName>
    </submittedName>
</protein>
<keyword evidence="3" id="KW-1185">Reference proteome</keyword>
<reference evidence="2" key="1">
    <citation type="submission" date="2022-03" db="EMBL/GenBank/DDBJ databases">
        <authorList>
            <person name="Legras J.-L."/>
            <person name="Devillers H."/>
            <person name="Grondin C."/>
        </authorList>
    </citation>
    <scope>NUCLEOTIDE SEQUENCE</scope>
    <source>
        <strain evidence="2">CLIB 1423</strain>
    </source>
</reference>
<feature type="compositionally biased region" description="Low complexity" evidence="1">
    <location>
        <begin position="57"/>
        <end position="80"/>
    </location>
</feature>
<proteinExistence type="predicted"/>
<feature type="region of interest" description="Disordered" evidence="1">
    <location>
        <begin position="1"/>
        <end position="175"/>
    </location>
</feature>
<sequence length="175" mass="19211">MEKISKAFGSKKDEGQASHPSDAPPPSYEASEQQHNYDPSAGQQQSYGGNFSEGKQNYDANANHAYNNNNNNYNDGNNFDSYQPQPSNYDPMQDPNVIKVPPQKVNIASANPQHLNPSYPQFQQREQDRRKFGHQDPVYKHGAPLSQGHVNPNSKTGGSAFPGSSGATYNNAANK</sequence>
<feature type="compositionally biased region" description="Polar residues" evidence="1">
    <location>
        <begin position="30"/>
        <end position="55"/>
    </location>
</feature>
<evidence type="ECO:0000313" key="2">
    <source>
        <dbReference type="EMBL" id="CAH2351396.1"/>
    </source>
</evidence>
<feature type="compositionally biased region" description="Polar residues" evidence="1">
    <location>
        <begin position="165"/>
        <end position="175"/>
    </location>
</feature>
<comment type="caution">
    <text evidence="2">The sequence shown here is derived from an EMBL/GenBank/DDBJ whole genome shotgun (WGS) entry which is preliminary data.</text>
</comment>
<evidence type="ECO:0000313" key="3">
    <source>
        <dbReference type="Proteomes" id="UP000837801"/>
    </source>
</evidence>
<feature type="compositionally biased region" description="Polar residues" evidence="1">
    <location>
        <begin position="106"/>
        <end position="124"/>
    </location>
</feature>